<dbReference type="Pfam" id="PF00353">
    <property type="entry name" value="HemolysinCabind"/>
    <property type="match status" value="1"/>
</dbReference>
<dbReference type="SUPFAM" id="SSF51120">
    <property type="entry name" value="beta-Roll"/>
    <property type="match status" value="1"/>
</dbReference>
<sequence>MFHGADTPFEHGYIFQQNDMISLNYVENGNVLYQFKSNSAIENSRLYVELIDDTHDPVLATISIKAFQPTTTDATDSLAWYDAFHHSQLSNGEQSSQLQDRSGYDNRGNYYALSENGDLIESEIELIDNNPFVTNPAFNVNGFFELPYAKPVFPIGDVTIISVFKVNPSENKQIIGAGHYIEIAVAGNDDPLHPGELRVADETTTIYSNRKVDNEWVMATVTRTNGQSVIDINGLWTGGPFAYDEENTLPGDPTIGGKNLWSWDFNELKWNSDISGLMNGQFAEMLVYDRELSCLEKWRIYAHLKGKWFGYVISDHSQSPRDVESMAISGRLGEKIRQHKAAADLAWIDYSDAVFENENVLPALAELESYLPDNWQWRTIPPSVDEANLALDAIKFDYENEFVAVYGKDNSYILIGGMGNDTLIGGYENDIIIGGEGSDILKGSGGSDIFVVSNKDEIIDFNVTDNDILDISHLLKHTNSPLKDYIHFEIINDLETGENHTQLSH</sequence>
<organism evidence="1 2">
    <name type="scientific">Candidatus Magnetoglobus multicellularis str. Araruama</name>
    <dbReference type="NCBI Taxonomy" id="890399"/>
    <lineage>
        <taxon>Bacteria</taxon>
        <taxon>Pseudomonadati</taxon>
        <taxon>Thermodesulfobacteriota</taxon>
        <taxon>Desulfobacteria</taxon>
        <taxon>Desulfobacterales</taxon>
        <taxon>Desulfobacteraceae</taxon>
        <taxon>Candidatus Magnetoglobus</taxon>
    </lineage>
</organism>
<dbReference type="SUPFAM" id="SSF49899">
    <property type="entry name" value="Concanavalin A-like lectins/glucanases"/>
    <property type="match status" value="1"/>
</dbReference>
<gene>
    <name evidence="1" type="ORF">OMM_05507</name>
</gene>
<reference evidence="2" key="1">
    <citation type="submission" date="2012-11" db="EMBL/GenBank/DDBJ databases">
        <authorList>
            <person name="Lucero-Rivera Y.E."/>
            <person name="Tovar-Ramirez D."/>
        </authorList>
    </citation>
    <scope>NUCLEOTIDE SEQUENCE [LARGE SCALE GENOMIC DNA]</scope>
    <source>
        <strain evidence="2">Araruama</strain>
    </source>
</reference>
<dbReference type="Gene3D" id="2.150.10.10">
    <property type="entry name" value="Serralysin-like metalloprotease, C-terminal"/>
    <property type="match status" value="1"/>
</dbReference>
<proteinExistence type="predicted"/>
<evidence type="ECO:0000313" key="1">
    <source>
        <dbReference type="EMBL" id="ETR66737.1"/>
    </source>
</evidence>
<dbReference type="EMBL" id="ATBP01001779">
    <property type="protein sequence ID" value="ETR66737.1"/>
    <property type="molecule type" value="Genomic_DNA"/>
</dbReference>
<accession>A0A1V1NVV9</accession>
<dbReference type="AlphaFoldDB" id="A0A1V1NVV9"/>
<dbReference type="Proteomes" id="UP000189670">
    <property type="component" value="Unassembled WGS sequence"/>
</dbReference>
<dbReference type="InterPro" id="IPR013320">
    <property type="entry name" value="ConA-like_dom_sf"/>
</dbReference>
<dbReference type="InterPro" id="IPR001343">
    <property type="entry name" value="Hemolysn_Ca-bd"/>
</dbReference>
<evidence type="ECO:0000313" key="2">
    <source>
        <dbReference type="Proteomes" id="UP000189670"/>
    </source>
</evidence>
<comment type="caution">
    <text evidence="1">The sequence shown here is derived from an EMBL/GenBank/DDBJ whole genome shotgun (WGS) entry which is preliminary data.</text>
</comment>
<name>A0A1V1NVV9_9BACT</name>
<dbReference type="GO" id="GO:0005509">
    <property type="term" value="F:calcium ion binding"/>
    <property type="evidence" value="ECO:0007669"/>
    <property type="project" value="InterPro"/>
</dbReference>
<dbReference type="InterPro" id="IPR011049">
    <property type="entry name" value="Serralysin-like_metalloprot_C"/>
</dbReference>
<dbReference type="PRINTS" id="PR00313">
    <property type="entry name" value="CABNDNGRPT"/>
</dbReference>
<protein>
    <submittedName>
        <fullName evidence="1">Uncharacterized protein</fullName>
    </submittedName>
</protein>